<dbReference type="EMBL" id="VSSQ01014813">
    <property type="protein sequence ID" value="MPM54464.1"/>
    <property type="molecule type" value="Genomic_DNA"/>
</dbReference>
<evidence type="ECO:0000313" key="1">
    <source>
        <dbReference type="EMBL" id="MPM54464.1"/>
    </source>
</evidence>
<name>A0A645AY61_9ZZZZ</name>
<protein>
    <submittedName>
        <fullName evidence="1">Uncharacterized protein</fullName>
    </submittedName>
</protein>
<proteinExistence type="predicted"/>
<organism evidence="1">
    <name type="scientific">bioreactor metagenome</name>
    <dbReference type="NCBI Taxonomy" id="1076179"/>
    <lineage>
        <taxon>unclassified sequences</taxon>
        <taxon>metagenomes</taxon>
        <taxon>ecological metagenomes</taxon>
    </lineage>
</organism>
<dbReference type="AlphaFoldDB" id="A0A645AY61"/>
<gene>
    <name evidence="1" type="ORF">SDC9_101242</name>
</gene>
<comment type="caution">
    <text evidence="1">The sequence shown here is derived from an EMBL/GenBank/DDBJ whole genome shotgun (WGS) entry which is preliminary data.</text>
</comment>
<accession>A0A645AY61</accession>
<reference evidence="1" key="1">
    <citation type="submission" date="2019-08" db="EMBL/GenBank/DDBJ databases">
        <authorList>
            <person name="Kucharzyk K."/>
            <person name="Murdoch R.W."/>
            <person name="Higgins S."/>
            <person name="Loffler F."/>
        </authorList>
    </citation>
    <scope>NUCLEOTIDE SEQUENCE</scope>
</reference>
<sequence>MCAGDPARRLDAVHPGHPHVHEHDIGEAAAAVCSLGDDVECFLPVSCRRDDVDIRCFSQHQGEPRARQVLVVDQHDADPGNTCLAGGRHGFSSGGSARFGGVAIAVSPPVRTTALTTHSSSVVHP</sequence>